<name>A0A8H7QP38_9FUNG</name>
<dbReference type="Proteomes" id="UP000603453">
    <property type="component" value="Unassembled WGS sequence"/>
</dbReference>
<comment type="caution">
    <text evidence="1">The sequence shown here is derived from an EMBL/GenBank/DDBJ whole genome shotgun (WGS) entry which is preliminary data.</text>
</comment>
<gene>
    <name evidence="1" type="ORF">INT47_006997</name>
</gene>
<dbReference type="OrthoDB" id="2235387at2759"/>
<organism evidence="1 2">
    <name type="scientific">Mucor saturninus</name>
    <dbReference type="NCBI Taxonomy" id="64648"/>
    <lineage>
        <taxon>Eukaryota</taxon>
        <taxon>Fungi</taxon>
        <taxon>Fungi incertae sedis</taxon>
        <taxon>Mucoromycota</taxon>
        <taxon>Mucoromycotina</taxon>
        <taxon>Mucoromycetes</taxon>
        <taxon>Mucorales</taxon>
        <taxon>Mucorineae</taxon>
        <taxon>Mucoraceae</taxon>
        <taxon>Mucor</taxon>
    </lineage>
</organism>
<sequence length="106" mass="12580">MYNDYPQETSNDMEEYYYYEEEDSYFADYDREVANAVTEADYQDFGDGNAYDYRNDCLLELVVGVQSYLTEQQAVSSKIPDSPLYNLQYKLYSYMRQRALQLGAHF</sequence>
<proteinExistence type="predicted"/>
<accession>A0A8H7QP38</accession>
<reference evidence="1" key="1">
    <citation type="submission" date="2020-12" db="EMBL/GenBank/DDBJ databases">
        <title>Metabolic potential, ecology and presence of endohyphal bacteria is reflected in genomic diversity of Mucoromycotina.</title>
        <authorList>
            <person name="Muszewska A."/>
            <person name="Okrasinska A."/>
            <person name="Steczkiewicz K."/>
            <person name="Drgas O."/>
            <person name="Orlowska M."/>
            <person name="Perlinska-Lenart U."/>
            <person name="Aleksandrzak-Piekarczyk T."/>
            <person name="Szatraj K."/>
            <person name="Zielenkiewicz U."/>
            <person name="Pilsyk S."/>
            <person name="Malc E."/>
            <person name="Mieczkowski P."/>
            <person name="Kruszewska J.S."/>
            <person name="Biernat P."/>
            <person name="Pawlowska J."/>
        </authorList>
    </citation>
    <scope>NUCLEOTIDE SEQUENCE</scope>
    <source>
        <strain evidence="1">WA0000017839</strain>
    </source>
</reference>
<dbReference type="EMBL" id="JAEPRD010000179">
    <property type="protein sequence ID" value="KAG2195133.1"/>
    <property type="molecule type" value="Genomic_DNA"/>
</dbReference>
<keyword evidence="2" id="KW-1185">Reference proteome</keyword>
<evidence type="ECO:0000313" key="1">
    <source>
        <dbReference type="EMBL" id="KAG2195133.1"/>
    </source>
</evidence>
<protein>
    <submittedName>
        <fullName evidence="1">Uncharacterized protein</fullName>
    </submittedName>
</protein>
<dbReference type="AlphaFoldDB" id="A0A8H7QP38"/>
<evidence type="ECO:0000313" key="2">
    <source>
        <dbReference type="Proteomes" id="UP000603453"/>
    </source>
</evidence>